<evidence type="ECO:0000256" key="1">
    <source>
        <dbReference type="ARBA" id="ARBA00004240"/>
    </source>
</evidence>
<comment type="pathway">
    <text evidence="2">Protein modification; protein glycosylation.</text>
</comment>
<evidence type="ECO:0000256" key="3">
    <source>
        <dbReference type="ARBA" id="ARBA00012196"/>
    </source>
</evidence>
<evidence type="ECO:0000256" key="2">
    <source>
        <dbReference type="ARBA" id="ARBA00004922"/>
    </source>
</evidence>
<dbReference type="PANTHER" id="PTHR13398">
    <property type="entry name" value="GDP-FUCOSE PROTEIN O-FUCOSYLTRANSFERASE 2"/>
    <property type="match status" value="1"/>
</dbReference>
<sequence>MANVPKLSVILMTIGVGILLLYVSTNRSVLRSFLKQNGFGKRKFNPSPLQKHPIKGQISTISHIVSQNGQEELQSGIKKSKSSNVGLPIDSHEVQLLNSKLQNDVKESSTKLHSNKPNPNEARYLLPLVIYGHQGPNSIYHSYRFAINYALQQNRSIVQIPFRSHDGNNFEKFHETFDTDKLSELLPVKSIGDFRKDCGRDIPFESLVNLRVSKLEETVLKRASLTEGTSVYSSNNPELYENLLGIQLPIIKDYGPSWFESAMRYFSSMDIPCIAVFLVDSRRVHDKVNDSIDNYGRIDRYLIRASYIQETADKVAKQICNGEDFVALHWRNMGTAGCRHGECEKMELLYKNIPTLVECIDKFVRSNNIQCIYVSTKRGENPLISGLNSTSLTVYSQQSILQIPTLANDLNIFVNDPYKFSLLEQEICIRSKLFIKNRWSTWSDFVLFARDSQKKETVDFTDIKGIPRTLLVIKSLVRKRRRK</sequence>
<dbReference type="Pfam" id="PF10250">
    <property type="entry name" value="O-FucT"/>
    <property type="match status" value="1"/>
</dbReference>
<comment type="similarity">
    <text evidence="8">Belongs to the glycosyltransferase 68 family.</text>
</comment>
<evidence type="ECO:0000256" key="11">
    <source>
        <dbReference type="ARBA" id="ARBA00047273"/>
    </source>
</evidence>
<keyword evidence="5" id="KW-0256">Endoplasmic reticulum</keyword>
<keyword evidence="7" id="KW-0119">Carbohydrate metabolism</keyword>
<dbReference type="InterPro" id="IPR045130">
    <property type="entry name" value="OFUT2-like"/>
</dbReference>
<evidence type="ECO:0000256" key="13">
    <source>
        <dbReference type="SAM" id="Phobius"/>
    </source>
</evidence>
<dbReference type="RefSeq" id="XP_006815163.1">
    <property type="nucleotide sequence ID" value="XM_006815100.1"/>
</dbReference>
<evidence type="ECO:0000256" key="10">
    <source>
        <dbReference type="ARBA" id="ARBA00033083"/>
    </source>
</evidence>
<keyword evidence="13" id="KW-1133">Transmembrane helix</keyword>
<evidence type="ECO:0000256" key="4">
    <source>
        <dbReference type="ARBA" id="ARBA00022679"/>
    </source>
</evidence>
<gene>
    <name evidence="15" type="primary">LOC102800588</name>
</gene>
<reference evidence="15" key="1">
    <citation type="submission" date="2025-08" db="UniProtKB">
        <authorList>
            <consortium name="RefSeq"/>
        </authorList>
    </citation>
    <scope>IDENTIFICATION</scope>
    <source>
        <tissue evidence="15">Testes</tissue>
    </source>
</reference>
<dbReference type="GeneID" id="102800588"/>
<keyword evidence="13" id="KW-0472">Membrane</keyword>
<proteinExistence type="inferred from homology"/>
<evidence type="ECO:0000256" key="5">
    <source>
        <dbReference type="ARBA" id="ARBA00022824"/>
    </source>
</evidence>
<evidence type="ECO:0000256" key="9">
    <source>
        <dbReference type="ARBA" id="ARBA00026232"/>
    </source>
</evidence>
<comment type="catalytic activity">
    <reaction evidence="12">
        <text>L-seryl-[protein] + GDP-beta-L-fucose = 3-O-(alpha-L-fucosyl)-L-seryl-[protein] + GDP + H(+)</text>
        <dbReference type="Rhea" id="RHEA:63644"/>
        <dbReference type="Rhea" id="RHEA-COMP:9863"/>
        <dbReference type="Rhea" id="RHEA-COMP:17914"/>
        <dbReference type="ChEBI" id="CHEBI:15378"/>
        <dbReference type="ChEBI" id="CHEBI:29999"/>
        <dbReference type="ChEBI" id="CHEBI:57273"/>
        <dbReference type="ChEBI" id="CHEBI:58189"/>
        <dbReference type="ChEBI" id="CHEBI:189632"/>
        <dbReference type="EC" id="2.4.1.221"/>
    </reaction>
    <physiologicalReaction direction="left-to-right" evidence="12">
        <dbReference type="Rhea" id="RHEA:63645"/>
    </physiologicalReaction>
</comment>
<feature type="transmembrane region" description="Helical" evidence="13">
    <location>
        <begin position="7"/>
        <end position="25"/>
    </location>
</feature>
<comment type="subcellular location">
    <subcellularLocation>
        <location evidence="1">Endoplasmic reticulum</location>
    </subcellularLocation>
</comment>
<dbReference type="InterPro" id="IPR019378">
    <property type="entry name" value="GDP-Fuc_O-FucTrfase"/>
</dbReference>
<accession>A0ABM0M572</accession>
<keyword evidence="14" id="KW-1185">Reference proteome</keyword>
<evidence type="ECO:0000313" key="15">
    <source>
        <dbReference type="RefSeq" id="XP_006815163.1"/>
    </source>
</evidence>
<dbReference type="CDD" id="cd11296">
    <property type="entry name" value="O-FucT_like"/>
    <property type="match status" value="1"/>
</dbReference>
<dbReference type="Proteomes" id="UP000694865">
    <property type="component" value="Unplaced"/>
</dbReference>
<evidence type="ECO:0000256" key="7">
    <source>
        <dbReference type="ARBA" id="ARBA00023277"/>
    </source>
</evidence>
<evidence type="ECO:0000256" key="6">
    <source>
        <dbReference type="ARBA" id="ARBA00023253"/>
    </source>
</evidence>
<dbReference type="PANTHER" id="PTHR13398:SF0">
    <property type="entry name" value="GDP-FUCOSE PROTEIN O-FUCOSYLTRANSFERASE 2"/>
    <property type="match status" value="1"/>
</dbReference>
<evidence type="ECO:0000256" key="12">
    <source>
        <dbReference type="ARBA" id="ARBA00048647"/>
    </source>
</evidence>
<keyword evidence="6" id="KW-0294">Fucose metabolism</keyword>
<evidence type="ECO:0000313" key="14">
    <source>
        <dbReference type="Proteomes" id="UP000694865"/>
    </source>
</evidence>
<dbReference type="Gene3D" id="3.40.50.11350">
    <property type="match status" value="1"/>
</dbReference>
<evidence type="ECO:0000256" key="8">
    <source>
        <dbReference type="ARBA" id="ARBA00025803"/>
    </source>
</evidence>
<name>A0ABM0M572_SACKO</name>
<organism evidence="14 15">
    <name type="scientific">Saccoglossus kowalevskii</name>
    <name type="common">Acorn worm</name>
    <dbReference type="NCBI Taxonomy" id="10224"/>
    <lineage>
        <taxon>Eukaryota</taxon>
        <taxon>Metazoa</taxon>
        <taxon>Hemichordata</taxon>
        <taxon>Enteropneusta</taxon>
        <taxon>Harrimaniidae</taxon>
        <taxon>Saccoglossus</taxon>
    </lineage>
</organism>
<dbReference type="EC" id="2.4.1.221" evidence="3"/>
<keyword evidence="4" id="KW-0808">Transferase</keyword>
<comment type="catalytic activity">
    <reaction evidence="11">
        <text>L-threonyl-[protein] + GDP-beta-L-fucose = 3-O-(alpha-L-fucosyl)-L-threonyl-[protein] + GDP + H(+)</text>
        <dbReference type="Rhea" id="RHEA:70491"/>
        <dbReference type="Rhea" id="RHEA-COMP:11060"/>
        <dbReference type="Rhea" id="RHEA-COMP:17915"/>
        <dbReference type="ChEBI" id="CHEBI:15378"/>
        <dbReference type="ChEBI" id="CHEBI:30013"/>
        <dbReference type="ChEBI" id="CHEBI:57273"/>
        <dbReference type="ChEBI" id="CHEBI:58189"/>
        <dbReference type="ChEBI" id="CHEBI:189631"/>
        <dbReference type="EC" id="2.4.1.221"/>
    </reaction>
    <physiologicalReaction direction="left-to-right" evidence="11">
        <dbReference type="Rhea" id="RHEA:70492"/>
    </physiologicalReaction>
</comment>
<keyword evidence="13" id="KW-0812">Transmembrane</keyword>
<protein>
    <recommendedName>
        <fullName evidence="9">GDP-fucose protein O-fucosyltransferase 2</fullName>
        <ecNumber evidence="3">2.4.1.221</ecNumber>
    </recommendedName>
    <alternativeName>
        <fullName evidence="10">Peptide-O-fucosyltransferase 2</fullName>
    </alternativeName>
</protein>